<evidence type="ECO:0000256" key="5">
    <source>
        <dbReference type="ARBA" id="ARBA00022741"/>
    </source>
</evidence>
<evidence type="ECO:0000256" key="9">
    <source>
        <dbReference type="PROSITE-ProRule" id="PRU01213"/>
    </source>
</evidence>
<dbReference type="PROSITE" id="PS00211">
    <property type="entry name" value="ABC_TRANSPORTER_1"/>
    <property type="match status" value="1"/>
</dbReference>
<dbReference type="GO" id="GO:0016887">
    <property type="term" value="F:ATP hydrolysis activity"/>
    <property type="evidence" value="ECO:0007669"/>
    <property type="project" value="InterPro"/>
</dbReference>
<dbReference type="Pfam" id="PF03459">
    <property type="entry name" value="TOBE"/>
    <property type="match status" value="1"/>
</dbReference>
<evidence type="ECO:0000313" key="13">
    <source>
        <dbReference type="Proteomes" id="UP000190460"/>
    </source>
</evidence>
<keyword evidence="6 12" id="KW-0067">ATP-binding</keyword>
<dbReference type="RefSeq" id="WP_078922173.1">
    <property type="nucleotide sequence ID" value="NZ_FUYB01000006.1"/>
</dbReference>
<dbReference type="InterPro" id="IPR003593">
    <property type="entry name" value="AAA+_ATPase"/>
</dbReference>
<dbReference type="SMART" id="SM00382">
    <property type="entry name" value="AAA"/>
    <property type="match status" value="1"/>
</dbReference>
<dbReference type="STRING" id="92487.SAMN02745130_01701"/>
<keyword evidence="3 9" id="KW-0500">Molybdenum</keyword>
<dbReference type="Proteomes" id="UP000190460">
    <property type="component" value="Unassembled WGS sequence"/>
</dbReference>
<keyword evidence="13" id="KW-1185">Reference proteome</keyword>
<name>A0A1T4WJ80_9GAMM</name>
<dbReference type="GO" id="GO:0016020">
    <property type="term" value="C:membrane"/>
    <property type="evidence" value="ECO:0007669"/>
    <property type="project" value="InterPro"/>
</dbReference>
<keyword evidence="8" id="KW-0472">Membrane</keyword>
<feature type="domain" description="Mop" evidence="11">
    <location>
        <begin position="294"/>
        <end position="358"/>
    </location>
</feature>
<evidence type="ECO:0000256" key="3">
    <source>
        <dbReference type="ARBA" id="ARBA00022505"/>
    </source>
</evidence>
<dbReference type="InterPro" id="IPR003439">
    <property type="entry name" value="ABC_transporter-like_ATP-bd"/>
</dbReference>
<dbReference type="InterPro" id="IPR008995">
    <property type="entry name" value="Mo/tungstate-bd_C_term_dom"/>
</dbReference>
<evidence type="ECO:0000256" key="2">
    <source>
        <dbReference type="ARBA" id="ARBA00022475"/>
    </source>
</evidence>
<evidence type="ECO:0000256" key="4">
    <source>
        <dbReference type="ARBA" id="ARBA00022519"/>
    </source>
</evidence>
<dbReference type="NCBIfam" id="TIGR02142">
    <property type="entry name" value="modC_ABC"/>
    <property type="match status" value="1"/>
</dbReference>
<keyword evidence="7" id="KW-1278">Translocase</keyword>
<dbReference type="PROSITE" id="PS50893">
    <property type="entry name" value="ABC_TRANSPORTER_2"/>
    <property type="match status" value="1"/>
</dbReference>
<organism evidence="12 13">
    <name type="scientific">Thiothrix eikelboomii</name>
    <dbReference type="NCBI Taxonomy" id="92487"/>
    <lineage>
        <taxon>Bacteria</taxon>
        <taxon>Pseudomonadati</taxon>
        <taxon>Pseudomonadota</taxon>
        <taxon>Gammaproteobacteria</taxon>
        <taxon>Thiotrichales</taxon>
        <taxon>Thiotrichaceae</taxon>
        <taxon>Thiothrix</taxon>
    </lineage>
</organism>
<gene>
    <name evidence="12" type="ORF">SAMN02745130_01701</name>
</gene>
<dbReference type="InterPro" id="IPR011868">
    <property type="entry name" value="ModC_ABC_ATP-bd"/>
</dbReference>
<dbReference type="PROSITE" id="PS51866">
    <property type="entry name" value="MOP"/>
    <property type="match status" value="1"/>
</dbReference>
<dbReference type="GO" id="GO:0140359">
    <property type="term" value="F:ABC-type transporter activity"/>
    <property type="evidence" value="ECO:0007669"/>
    <property type="project" value="InterPro"/>
</dbReference>
<sequence length="358" mass="39449">MVMLTAHFQLKLEAFELQVQLQLPATGISVITGASGAGKSLLLRCIAGLESPQIGYCQFKDELWQDSSRRLFLAVYQRPLGYVFQEACLFPHLTVQQNIAYGRKRVALPQAQAHLELVLALLNIKHLLHRKPAKLSGGEKQRVAIARALAVNPKLLLMDEPLASLDQAHKHEILPYLRRLQQELALPIVYVTHSPREITQLADYLVLMEAGKVLASGALQAVLTRLDLPLAQSQRASSVIQAEVLAYDAEFELLQLKFSGGILSLPHTELAKGNLLRLRIYARDVSLSLQPPRLLEASPSLPAQVLAWVDHSSGYTTLSLQVGHEQLLAQLTRKAATLLGLKLGQTVYAEIKNAAILS</sequence>
<dbReference type="InterPro" id="IPR027417">
    <property type="entry name" value="P-loop_NTPase"/>
</dbReference>
<evidence type="ECO:0000313" key="12">
    <source>
        <dbReference type="EMBL" id="SKA76945.1"/>
    </source>
</evidence>
<dbReference type="SUPFAM" id="SSF50331">
    <property type="entry name" value="MOP-like"/>
    <property type="match status" value="1"/>
</dbReference>
<dbReference type="Gene3D" id="3.40.50.300">
    <property type="entry name" value="P-loop containing nucleotide triphosphate hydrolases"/>
    <property type="match status" value="1"/>
</dbReference>
<keyword evidence="5" id="KW-0547">Nucleotide-binding</keyword>
<dbReference type="SUPFAM" id="SSF52540">
    <property type="entry name" value="P-loop containing nucleoside triphosphate hydrolases"/>
    <property type="match status" value="1"/>
</dbReference>
<dbReference type="InterPro" id="IPR050334">
    <property type="entry name" value="Molybdenum_import_ModC"/>
</dbReference>
<dbReference type="GO" id="GO:0005524">
    <property type="term" value="F:ATP binding"/>
    <property type="evidence" value="ECO:0007669"/>
    <property type="project" value="UniProtKB-KW"/>
</dbReference>
<dbReference type="GO" id="GO:0015098">
    <property type="term" value="F:molybdate ion transmembrane transporter activity"/>
    <property type="evidence" value="ECO:0007669"/>
    <property type="project" value="InterPro"/>
</dbReference>
<evidence type="ECO:0000256" key="6">
    <source>
        <dbReference type="ARBA" id="ARBA00022840"/>
    </source>
</evidence>
<evidence type="ECO:0000256" key="8">
    <source>
        <dbReference type="ARBA" id="ARBA00023136"/>
    </source>
</evidence>
<evidence type="ECO:0000259" key="11">
    <source>
        <dbReference type="PROSITE" id="PS51866"/>
    </source>
</evidence>
<evidence type="ECO:0000259" key="10">
    <source>
        <dbReference type="PROSITE" id="PS50893"/>
    </source>
</evidence>
<accession>A0A1T4WJ80</accession>
<dbReference type="Pfam" id="PF00005">
    <property type="entry name" value="ABC_tran"/>
    <property type="match status" value="1"/>
</dbReference>
<dbReference type="AlphaFoldDB" id="A0A1T4WJ80"/>
<dbReference type="InterPro" id="IPR004606">
    <property type="entry name" value="Mop_domain"/>
</dbReference>
<dbReference type="InterPro" id="IPR005116">
    <property type="entry name" value="Transp-assoc_OB_typ1"/>
</dbReference>
<dbReference type="EMBL" id="FUYB01000006">
    <property type="protein sequence ID" value="SKA76945.1"/>
    <property type="molecule type" value="Genomic_DNA"/>
</dbReference>
<evidence type="ECO:0000256" key="1">
    <source>
        <dbReference type="ARBA" id="ARBA00022448"/>
    </source>
</evidence>
<keyword evidence="1" id="KW-0813">Transport</keyword>
<proteinExistence type="predicted"/>
<reference evidence="12 13" key="1">
    <citation type="submission" date="2017-02" db="EMBL/GenBank/DDBJ databases">
        <authorList>
            <person name="Peterson S.W."/>
        </authorList>
    </citation>
    <scope>NUCLEOTIDE SEQUENCE [LARGE SCALE GENOMIC DNA]</scope>
    <source>
        <strain evidence="12 13">ATCC 49788</strain>
    </source>
</reference>
<keyword evidence="4" id="KW-0997">Cell inner membrane</keyword>
<keyword evidence="2" id="KW-1003">Cell membrane</keyword>
<feature type="domain" description="ABC transporter" evidence="10">
    <location>
        <begin position="1"/>
        <end position="235"/>
    </location>
</feature>
<dbReference type="InterPro" id="IPR017871">
    <property type="entry name" value="ABC_transporter-like_CS"/>
</dbReference>
<dbReference type="PANTHER" id="PTHR43514:SF10">
    <property type="entry name" value="MOLYBDENUM IMPORT ATP-BINDING PROTEIN MODC 2"/>
    <property type="match status" value="1"/>
</dbReference>
<dbReference type="PANTHER" id="PTHR43514">
    <property type="entry name" value="ABC TRANSPORTER I FAMILY MEMBER 10"/>
    <property type="match status" value="1"/>
</dbReference>
<protein>
    <submittedName>
        <fullName evidence="12">Molybdate transport system ATP-binding protein</fullName>
    </submittedName>
</protein>
<evidence type="ECO:0000256" key="7">
    <source>
        <dbReference type="ARBA" id="ARBA00022967"/>
    </source>
</evidence>
<dbReference type="Gene3D" id="2.40.50.100">
    <property type="match status" value="1"/>
</dbReference>